<accession>A0A1F7YQP9</accession>
<keyword evidence="2" id="KW-0472">Membrane</keyword>
<keyword evidence="2" id="KW-0812">Transmembrane</keyword>
<sequence>MEPQNPLPEENVTPPVPSAATENTPSKRITIKYFAFAIIGFACIGILFVLVYFFTGSSEKIVDEDATSTQDVSNQTVDSSVETVPTEVPSFGITFSVPEDWQKTIDNEDMVEWSIPSGGLRVGSVRIRKNKVLSFQDDPNPKQEVTETISGIEGQRVVEVIGATVSSSFAFEKEDESGEIENYVMELEVPNQANIDQDVSSQIHEEFDELVESLEFINDIIAAEDLDAEMALSKSTVIADGVDFAILDINLKDEDGVPLKKIYVTILPIGDDDNKIVVKSPMPESKTDTAAHLMGENVLVAGGRNYNDRLTSAASYNLERDTWTVLPSLARKRSNLTIEQYNGQAFAIGGYKDISELQDNPEEYDSGLVEEVEVYDPQNNVWSDAFNTDELSTRAIHASAVIDNKLYVLAGLGKSVYDECHSNEGSVVSVYDFSTSEWSVDNGEVICITAPEYALMGREIYLFGGNNPNYFLGELTEEERQDQSKLDEALYSKNLYIYNVDTKQWRRGQNLPHGRARGQAVTIGSYIYLIGGFKPTERDIYDWRNEHVDVYHPATDTWRTMGNLFPTPIDFSAVSANGKIYTFGGDHMYFWPASNAVLEISLVDTIRESVVNPSSEGGLAQFAFRSLIPGKKTYSVRINTSNGQKDLGKIEVTFE</sequence>
<gene>
    <name evidence="3" type="ORF">A2801_01060</name>
</gene>
<reference evidence="3 4" key="1">
    <citation type="journal article" date="2016" name="Nat. Commun.">
        <title>Thousands of microbial genomes shed light on interconnected biogeochemical processes in an aquifer system.</title>
        <authorList>
            <person name="Anantharaman K."/>
            <person name="Brown C.T."/>
            <person name="Hug L.A."/>
            <person name="Sharon I."/>
            <person name="Castelle C.J."/>
            <person name="Probst A.J."/>
            <person name="Thomas B.C."/>
            <person name="Singh A."/>
            <person name="Wilkins M.J."/>
            <person name="Karaoz U."/>
            <person name="Brodie E.L."/>
            <person name="Williams K.H."/>
            <person name="Hubbard S.S."/>
            <person name="Banfield J.F."/>
        </authorList>
    </citation>
    <scope>NUCLEOTIDE SEQUENCE [LARGE SCALE GENOMIC DNA]</scope>
</reference>
<proteinExistence type="predicted"/>
<feature type="transmembrane region" description="Helical" evidence="2">
    <location>
        <begin position="33"/>
        <end position="54"/>
    </location>
</feature>
<dbReference type="InterPro" id="IPR015915">
    <property type="entry name" value="Kelch-typ_b-propeller"/>
</dbReference>
<evidence type="ECO:0000313" key="3">
    <source>
        <dbReference type="EMBL" id="OGM28938.1"/>
    </source>
</evidence>
<dbReference type="PANTHER" id="PTHR45632:SF24">
    <property type="entry name" value="GALACTOSE OXIDASE"/>
    <property type="match status" value="1"/>
</dbReference>
<dbReference type="Pfam" id="PF01344">
    <property type="entry name" value="Kelch_1"/>
    <property type="match status" value="1"/>
</dbReference>
<dbReference type="Proteomes" id="UP000177263">
    <property type="component" value="Unassembled WGS sequence"/>
</dbReference>
<dbReference type="STRING" id="1802500.A2801_01060"/>
<dbReference type="AlphaFoldDB" id="A0A1F7YQP9"/>
<evidence type="ECO:0000256" key="1">
    <source>
        <dbReference type="SAM" id="MobiDB-lite"/>
    </source>
</evidence>
<organism evidence="3 4">
    <name type="scientific">Candidatus Woesebacteria bacterium RIFCSPHIGHO2_01_FULL_41_10</name>
    <dbReference type="NCBI Taxonomy" id="1802500"/>
    <lineage>
        <taxon>Bacteria</taxon>
        <taxon>Candidatus Woeseibacteriota</taxon>
    </lineage>
</organism>
<dbReference type="SMART" id="SM00612">
    <property type="entry name" value="Kelch"/>
    <property type="match status" value="3"/>
</dbReference>
<comment type="caution">
    <text evidence="3">The sequence shown here is derived from an EMBL/GenBank/DDBJ whole genome shotgun (WGS) entry which is preliminary data.</text>
</comment>
<evidence type="ECO:0000256" key="2">
    <source>
        <dbReference type="SAM" id="Phobius"/>
    </source>
</evidence>
<evidence type="ECO:0000313" key="4">
    <source>
        <dbReference type="Proteomes" id="UP000177263"/>
    </source>
</evidence>
<dbReference type="PANTHER" id="PTHR45632">
    <property type="entry name" value="LD33804P"/>
    <property type="match status" value="1"/>
</dbReference>
<dbReference type="InterPro" id="IPR006652">
    <property type="entry name" value="Kelch_1"/>
</dbReference>
<dbReference type="SUPFAM" id="SSF117281">
    <property type="entry name" value="Kelch motif"/>
    <property type="match status" value="2"/>
</dbReference>
<feature type="region of interest" description="Disordered" evidence="1">
    <location>
        <begin position="1"/>
        <end position="23"/>
    </location>
</feature>
<keyword evidence="2" id="KW-1133">Transmembrane helix</keyword>
<name>A0A1F7YQP9_9BACT</name>
<protein>
    <submittedName>
        <fullName evidence="3">Uncharacterized protein</fullName>
    </submittedName>
</protein>
<dbReference type="Gene3D" id="2.120.10.80">
    <property type="entry name" value="Kelch-type beta propeller"/>
    <property type="match status" value="2"/>
</dbReference>
<dbReference type="EMBL" id="MGGM01000022">
    <property type="protein sequence ID" value="OGM28938.1"/>
    <property type="molecule type" value="Genomic_DNA"/>
</dbReference>